<keyword evidence="5" id="KW-0627">Porphyrin biosynthesis</keyword>
<gene>
    <name evidence="7" type="primary">cysG</name>
    <name evidence="7" type="ORF">Csp1_06140</name>
</gene>
<dbReference type="InterPro" id="IPR028161">
    <property type="entry name" value="Met8-like"/>
</dbReference>
<keyword evidence="4" id="KW-0520">NAD</keyword>
<protein>
    <recommendedName>
        <fullName evidence="2">precorrin-2 dehydrogenase</fullName>
        <ecNumber evidence="2">1.3.1.76</ecNumber>
    </recommendedName>
</protein>
<sequence length="276" mass="28679">MTFLMTGLDVRDRLVVLVGGGDVTARRAERLLGEGAVLRIIAPEITARTAALVRAGSPGSPGSPGDHGACRTLRGRPPLSPGRSGCTVTWIPRGFRESDLAGAWLVHTATGDPQVDEEVDRACRERRIWCVDAASALRGSARIAATVSRDGVSIGTLSSGEPDPRRTAGVSHRIRDLLDKGLLPTAPVRRSGSAGDRSGSTEVTQVGQAASVQAVNPHLRHPAAVPPAVPGPGGPAQPRESAEPGVPTTPALHARPGRMPEVPDLLRVPDTRGVAV</sequence>
<name>A0A2Z3YMQ5_9CORY</name>
<feature type="region of interest" description="Disordered" evidence="6">
    <location>
        <begin position="221"/>
        <end position="276"/>
    </location>
</feature>
<keyword evidence="8" id="KW-1185">Reference proteome</keyword>
<dbReference type="OrthoDB" id="4773677at2"/>
<evidence type="ECO:0000313" key="7">
    <source>
        <dbReference type="EMBL" id="AWT25426.1"/>
    </source>
</evidence>
<evidence type="ECO:0000256" key="3">
    <source>
        <dbReference type="ARBA" id="ARBA00023002"/>
    </source>
</evidence>
<evidence type="ECO:0000313" key="8">
    <source>
        <dbReference type="Proteomes" id="UP000247696"/>
    </source>
</evidence>
<dbReference type="EC" id="1.3.1.76" evidence="2"/>
<dbReference type="GO" id="GO:0043115">
    <property type="term" value="F:precorrin-2 dehydrogenase activity"/>
    <property type="evidence" value="ECO:0007669"/>
    <property type="project" value="UniProtKB-EC"/>
</dbReference>
<feature type="compositionally biased region" description="Pro residues" evidence="6">
    <location>
        <begin position="224"/>
        <end position="235"/>
    </location>
</feature>
<dbReference type="SUPFAM" id="SSF51735">
    <property type="entry name" value="NAD(P)-binding Rossmann-fold domains"/>
    <property type="match status" value="1"/>
</dbReference>
<evidence type="ECO:0000256" key="2">
    <source>
        <dbReference type="ARBA" id="ARBA00012400"/>
    </source>
</evidence>
<dbReference type="Pfam" id="PF13241">
    <property type="entry name" value="NAD_binding_7"/>
    <property type="match status" value="1"/>
</dbReference>
<feature type="region of interest" description="Disordered" evidence="6">
    <location>
        <begin position="181"/>
        <end position="208"/>
    </location>
</feature>
<comment type="pathway">
    <text evidence="1">Porphyrin-containing compound metabolism; siroheme biosynthesis; sirohydrochlorin from precorrin-2: step 1/1.</text>
</comment>
<evidence type="ECO:0000256" key="1">
    <source>
        <dbReference type="ARBA" id="ARBA00005010"/>
    </source>
</evidence>
<evidence type="ECO:0000256" key="4">
    <source>
        <dbReference type="ARBA" id="ARBA00023027"/>
    </source>
</evidence>
<accession>A0A2Z3YMQ5</accession>
<evidence type="ECO:0000256" key="6">
    <source>
        <dbReference type="SAM" id="MobiDB-lite"/>
    </source>
</evidence>
<keyword evidence="7" id="KW-0456">Lyase</keyword>
<dbReference type="Gene3D" id="3.40.50.720">
    <property type="entry name" value="NAD(P)-binding Rossmann-like Domain"/>
    <property type="match status" value="1"/>
</dbReference>
<proteinExistence type="predicted"/>
<dbReference type="RefSeq" id="WP_110481037.1">
    <property type="nucleotide sequence ID" value="NZ_CP024988.1"/>
</dbReference>
<dbReference type="EMBL" id="CP024988">
    <property type="protein sequence ID" value="AWT25426.1"/>
    <property type="molecule type" value="Genomic_DNA"/>
</dbReference>
<reference evidence="8" key="1">
    <citation type="submission" date="2017-11" db="EMBL/GenBank/DDBJ databases">
        <title>Otitis media/interna in a cat caused by the recently described species Corynebacterium provencense.</title>
        <authorList>
            <person name="Kittl S."/>
            <person name="Brodard I."/>
            <person name="Rychener L."/>
            <person name="Jores J."/>
            <person name="Roosje P."/>
            <person name="Gobeli Brawand S."/>
        </authorList>
    </citation>
    <scope>NUCLEOTIDE SEQUENCE [LARGE SCALE GENOMIC DNA]</scope>
    <source>
        <strain evidence="8">17KM38</strain>
    </source>
</reference>
<dbReference type="UniPathway" id="UPA00262">
    <property type="reaction ID" value="UER00222"/>
</dbReference>
<dbReference type="InterPro" id="IPR036291">
    <property type="entry name" value="NAD(P)-bd_dom_sf"/>
</dbReference>
<dbReference type="Proteomes" id="UP000247696">
    <property type="component" value="Chromosome"/>
</dbReference>
<dbReference type="STRING" id="1737425.GCA_900049755_00761"/>
<organism evidence="7 8">
    <name type="scientific">Corynebacterium provencense</name>
    <dbReference type="NCBI Taxonomy" id="1737425"/>
    <lineage>
        <taxon>Bacteria</taxon>
        <taxon>Bacillati</taxon>
        <taxon>Actinomycetota</taxon>
        <taxon>Actinomycetes</taxon>
        <taxon>Mycobacteriales</taxon>
        <taxon>Corynebacteriaceae</taxon>
        <taxon>Corynebacterium</taxon>
    </lineage>
</organism>
<dbReference type="PANTHER" id="PTHR35330:SF1">
    <property type="entry name" value="SIROHEME BIOSYNTHESIS PROTEIN MET8"/>
    <property type="match status" value="1"/>
</dbReference>
<dbReference type="PANTHER" id="PTHR35330">
    <property type="entry name" value="SIROHEME BIOSYNTHESIS PROTEIN MET8"/>
    <property type="match status" value="1"/>
</dbReference>
<dbReference type="GO" id="GO:0004325">
    <property type="term" value="F:ferrochelatase activity"/>
    <property type="evidence" value="ECO:0007669"/>
    <property type="project" value="InterPro"/>
</dbReference>
<feature type="compositionally biased region" description="Low complexity" evidence="6">
    <location>
        <begin position="189"/>
        <end position="200"/>
    </location>
</feature>
<keyword evidence="3" id="KW-0560">Oxidoreductase</keyword>
<dbReference type="AlphaFoldDB" id="A0A2Z3YMQ5"/>
<dbReference type="GO" id="GO:0019354">
    <property type="term" value="P:siroheme biosynthetic process"/>
    <property type="evidence" value="ECO:0007669"/>
    <property type="project" value="UniProtKB-UniPathway"/>
</dbReference>
<evidence type="ECO:0000256" key="5">
    <source>
        <dbReference type="ARBA" id="ARBA00023244"/>
    </source>
</evidence>
<dbReference type="KEGG" id="cpre:Csp1_06140"/>